<protein>
    <submittedName>
        <fullName evidence="1">Uncharacterized protein</fullName>
    </submittedName>
</protein>
<name>A0AAD7K436_9AGAR</name>
<accession>A0AAD7K436</accession>
<sequence length="131" mass="14578">MLTFTCPHLDPWGIGGLKEPMRSAAQQNLSFENQVRNLLLQDDLSFQQDPNFAYVCWNIMQKKRGSKASIVPSRSSVIGPLALVHRTRFRTPEAARSGIFGGKAMHFGVGLWCVSDLAASIWRLRGCGMNI</sequence>
<organism evidence="1 2">
    <name type="scientific">Mycena maculata</name>
    <dbReference type="NCBI Taxonomy" id="230809"/>
    <lineage>
        <taxon>Eukaryota</taxon>
        <taxon>Fungi</taxon>
        <taxon>Dikarya</taxon>
        <taxon>Basidiomycota</taxon>
        <taxon>Agaricomycotina</taxon>
        <taxon>Agaricomycetes</taxon>
        <taxon>Agaricomycetidae</taxon>
        <taxon>Agaricales</taxon>
        <taxon>Marasmiineae</taxon>
        <taxon>Mycenaceae</taxon>
        <taxon>Mycena</taxon>
    </lineage>
</organism>
<dbReference type="AlphaFoldDB" id="A0AAD7K436"/>
<evidence type="ECO:0000313" key="2">
    <source>
        <dbReference type="Proteomes" id="UP001215280"/>
    </source>
</evidence>
<evidence type="ECO:0000313" key="1">
    <source>
        <dbReference type="EMBL" id="KAJ7777961.1"/>
    </source>
</evidence>
<dbReference type="EMBL" id="JARJLG010000009">
    <property type="protein sequence ID" value="KAJ7777961.1"/>
    <property type="molecule type" value="Genomic_DNA"/>
</dbReference>
<keyword evidence="2" id="KW-1185">Reference proteome</keyword>
<gene>
    <name evidence="1" type="ORF">DFH07DRAFT_570648</name>
</gene>
<proteinExistence type="predicted"/>
<comment type="caution">
    <text evidence="1">The sequence shown here is derived from an EMBL/GenBank/DDBJ whole genome shotgun (WGS) entry which is preliminary data.</text>
</comment>
<reference evidence="1" key="1">
    <citation type="submission" date="2023-03" db="EMBL/GenBank/DDBJ databases">
        <title>Massive genome expansion in bonnet fungi (Mycena s.s.) driven by repeated elements and novel gene families across ecological guilds.</title>
        <authorList>
            <consortium name="Lawrence Berkeley National Laboratory"/>
            <person name="Harder C.B."/>
            <person name="Miyauchi S."/>
            <person name="Viragh M."/>
            <person name="Kuo A."/>
            <person name="Thoen E."/>
            <person name="Andreopoulos B."/>
            <person name="Lu D."/>
            <person name="Skrede I."/>
            <person name="Drula E."/>
            <person name="Henrissat B."/>
            <person name="Morin E."/>
            <person name="Kohler A."/>
            <person name="Barry K."/>
            <person name="LaButti K."/>
            <person name="Morin E."/>
            <person name="Salamov A."/>
            <person name="Lipzen A."/>
            <person name="Mereny Z."/>
            <person name="Hegedus B."/>
            <person name="Baldrian P."/>
            <person name="Stursova M."/>
            <person name="Weitz H."/>
            <person name="Taylor A."/>
            <person name="Grigoriev I.V."/>
            <person name="Nagy L.G."/>
            <person name="Martin F."/>
            <person name="Kauserud H."/>
        </authorList>
    </citation>
    <scope>NUCLEOTIDE SEQUENCE</scope>
    <source>
        <strain evidence="1">CBHHK188m</strain>
    </source>
</reference>
<dbReference type="Proteomes" id="UP001215280">
    <property type="component" value="Unassembled WGS sequence"/>
</dbReference>